<dbReference type="PANTHER" id="PTHR38731:SF1">
    <property type="entry name" value="FECR PROTEIN DOMAIN-CONTAINING PROTEIN"/>
    <property type="match status" value="1"/>
</dbReference>
<dbReference type="OrthoDB" id="9813091at2"/>
<evidence type="ECO:0000313" key="4">
    <source>
        <dbReference type="EMBL" id="RDD83327.1"/>
    </source>
</evidence>
<dbReference type="PIRSF" id="PIRSF029644">
    <property type="entry name" value="UCP029644"/>
    <property type="match status" value="1"/>
</dbReference>
<evidence type="ECO:0000259" key="2">
    <source>
        <dbReference type="Pfam" id="PF01476"/>
    </source>
</evidence>
<sequence length="553" mass="60540">MMQLSRSTMLTRWSIIVLWAAGMMPLAAQATDWNYRVRPNDNIWDLSSRYLKPSIPWQKLQEYNQVADPLHLPPGMSLHIPIDWLRVQPAHASVVAVMGDAHALLPGQPQAIAVKPAMSFGYGAHLTTGPDASLTLEFADRSRVLMHGDSELDLDQMSAYGQTGMVDTRLRLQHGRVSNDVTPLSGPAAHFSVETPGTISSVRGTHFRIAADAGTKQSQAEVLTGRVDVAGGKGHLLVNKGHGVAVADGSRPGKDHLLLPAPNLHCPEQPLRQQPYAFAWPAQQGAQHYRAQLAPTARFEVLIQDRRIDEPKIFLPDLPDGDYALRIHGIDEDQLEGLDAVCTIRIDGHPQPPLVLEPQSDSKVRDTRPSFRWTESQEIASYAWQLASDADFSQLLSDQPQIKSGNVRAPQNLAYGHYYWRIASRDNSGKLGPYSAPLPFELIAEPPAPALDAPKHSSHELSLGWQPGAPGQHYRVQLARTADFAKPAVDQTVDEPKLQIPRPGSGKWLVRVQTIDTDGYAGPWSSTQTVKLPCAACRIAAAGGGTVLLWLLL</sequence>
<dbReference type="InterPro" id="IPR016930">
    <property type="entry name" value="UCP029644"/>
</dbReference>
<keyword evidence="1" id="KW-0732">Signal</keyword>
<protein>
    <submittedName>
        <fullName evidence="4">LysM peptidoglycan-binding domain-containing protein</fullName>
    </submittedName>
</protein>
<dbReference type="Gene3D" id="2.60.40.10">
    <property type="entry name" value="Immunoglobulins"/>
    <property type="match status" value="2"/>
</dbReference>
<dbReference type="Gene3D" id="3.10.350.10">
    <property type="entry name" value="LysM domain"/>
    <property type="match status" value="1"/>
</dbReference>
<feature type="domain" description="LysM" evidence="2">
    <location>
        <begin position="35"/>
        <end position="81"/>
    </location>
</feature>
<reference evidence="4 5" key="1">
    <citation type="submission" date="2018-07" db="EMBL/GenBank/DDBJ databases">
        <title>Dyella tabacisoli L4-6T, whole genome shotgun sequence.</title>
        <authorList>
            <person name="Zhou X.-K."/>
            <person name="Li W.-J."/>
            <person name="Duan Y.-Q."/>
        </authorList>
    </citation>
    <scope>NUCLEOTIDE SEQUENCE [LARGE SCALE GENOMIC DNA]</scope>
    <source>
        <strain evidence="4 5">L4-6</strain>
    </source>
</reference>
<evidence type="ECO:0000313" key="5">
    <source>
        <dbReference type="Proteomes" id="UP000253782"/>
    </source>
</evidence>
<gene>
    <name evidence="4" type="ORF">DVJ77_01700</name>
</gene>
<dbReference type="PANTHER" id="PTHR38731">
    <property type="entry name" value="LIPL45-RELATED LIPOPROTEIN-RELATED"/>
    <property type="match status" value="1"/>
</dbReference>
<feature type="domain" description="FecR protein" evidence="3">
    <location>
        <begin position="126"/>
        <end position="227"/>
    </location>
</feature>
<organism evidence="4 5">
    <name type="scientific">Dyella tabacisoli</name>
    <dbReference type="NCBI Taxonomy" id="2282381"/>
    <lineage>
        <taxon>Bacteria</taxon>
        <taxon>Pseudomonadati</taxon>
        <taxon>Pseudomonadota</taxon>
        <taxon>Gammaproteobacteria</taxon>
        <taxon>Lysobacterales</taxon>
        <taxon>Rhodanobacteraceae</taxon>
        <taxon>Dyella</taxon>
    </lineage>
</organism>
<dbReference type="EMBL" id="QQAH01000001">
    <property type="protein sequence ID" value="RDD83327.1"/>
    <property type="molecule type" value="Genomic_DNA"/>
</dbReference>
<dbReference type="InterPro" id="IPR006860">
    <property type="entry name" value="FecR"/>
</dbReference>
<feature type="chain" id="PRO_5016876069" evidence="1">
    <location>
        <begin position="31"/>
        <end position="553"/>
    </location>
</feature>
<comment type="caution">
    <text evidence="4">The sequence shown here is derived from an EMBL/GenBank/DDBJ whole genome shotgun (WGS) entry which is preliminary data.</text>
</comment>
<name>A0A369US80_9GAMM</name>
<dbReference type="AlphaFoldDB" id="A0A369US80"/>
<evidence type="ECO:0000256" key="1">
    <source>
        <dbReference type="SAM" id="SignalP"/>
    </source>
</evidence>
<dbReference type="SUPFAM" id="SSF54106">
    <property type="entry name" value="LysM domain"/>
    <property type="match status" value="1"/>
</dbReference>
<dbReference type="Pfam" id="PF04773">
    <property type="entry name" value="FecR"/>
    <property type="match status" value="1"/>
</dbReference>
<keyword evidence="5" id="KW-1185">Reference proteome</keyword>
<dbReference type="Pfam" id="PF01476">
    <property type="entry name" value="LysM"/>
    <property type="match status" value="1"/>
</dbReference>
<accession>A0A369US80</accession>
<evidence type="ECO:0000259" key="3">
    <source>
        <dbReference type="Pfam" id="PF04773"/>
    </source>
</evidence>
<dbReference type="InterPro" id="IPR018392">
    <property type="entry name" value="LysM"/>
</dbReference>
<dbReference type="InterPro" id="IPR036779">
    <property type="entry name" value="LysM_dom_sf"/>
</dbReference>
<dbReference type="Proteomes" id="UP000253782">
    <property type="component" value="Unassembled WGS sequence"/>
</dbReference>
<dbReference type="Gene3D" id="2.60.120.1440">
    <property type="match status" value="1"/>
</dbReference>
<feature type="signal peptide" evidence="1">
    <location>
        <begin position="1"/>
        <end position="30"/>
    </location>
</feature>
<dbReference type="InterPro" id="IPR013783">
    <property type="entry name" value="Ig-like_fold"/>
</dbReference>
<proteinExistence type="predicted"/>